<feature type="region of interest" description="Disordered" evidence="1">
    <location>
        <begin position="294"/>
        <end position="319"/>
    </location>
</feature>
<dbReference type="Proteomes" id="UP000322873">
    <property type="component" value="Unassembled WGS sequence"/>
</dbReference>
<evidence type="ECO:0000313" key="4">
    <source>
        <dbReference type="Proteomes" id="UP000322873"/>
    </source>
</evidence>
<dbReference type="SUPFAM" id="SSF55781">
    <property type="entry name" value="GAF domain-like"/>
    <property type="match status" value="1"/>
</dbReference>
<evidence type="ECO:0000259" key="2">
    <source>
        <dbReference type="Pfam" id="PF01590"/>
    </source>
</evidence>
<feature type="compositionally biased region" description="Polar residues" evidence="1">
    <location>
        <begin position="669"/>
        <end position="685"/>
    </location>
</feature>
<gene>
    <name evidence="3" type="ORF">EYC84_011589</name>
</gene>
<dbReference type="EMBL" id="VICG01000015">
    <property type="protein sequence ID" value="KAA8564685.1"/>
    <property type="molecule type" value="Genomic_DNA"/>
</dbReference>
<name>A0A5M9JBN2_MONFR</name>
<keyword evidence="4" id="KW-1185">Reference proteome</keyword>
<dbReference type="VEuPathDB" id="FungiDB:MFRU_013g02160"/>
<sequence>MIVNSTAVWNVIITLSKRYQVISCKVIIAVGKLVTLASPSRSTKLPEIKIYPSSLILASFRYLQLSDNSTAILTKSVWNFATNIDCRLSYFHVRKLDMMLGMGPMNFQGTPKVKKAKAHARGVTLPGPSTPGSIPAPSTPGSSSTGFSGYANAFVPQLPSTPSLQKTGSFDSNFQNVANSTSVETKKTGVFLSRIFKKDTKTDGSGSHGDLPVRGQALYGRSEEVTADPEQFDSMSEMGNVPQMGVLPPPDFIRPTPGQKLVPRREPNALYRVPASPLVSTQIGRARARAAARLNESISEASESDWQTTTDGDEERSDLSSFYDQSLPDLNEIFDLEEQHKQVALASAPAGDDFAIAEWSKYIRSYSGGSFNISNPPSPPRLRSGFTYLPAVFPCDEEERLRKHHSIDGPWGEELANKILALMGAAAKYFQTKNASLSVFDAKFEKLRADCGYFINSSIERTTSMAAHVLYSEEALVILDTHQDWRFAGNPWVIGSPQIRFFAGAPLVSDAGEIIAVFSIFSKQPRHEFSRADRRELTDFAALMAKDICLWTEHISDPDLRNSVMASKRDTRTNLMPNPLHLQKQRSPPMPRSEFSPVGLTFPRHPLPLANRPEFSSEDVFGSTSEDPLSYESSVRDSDILYMAGPGRYRNSSSDNSPEAFEQYLGPGNHQNFGASERPFSTSDLTSIDMPQNNTPNDSYFSGENSNYDLEGLATPRQPNFNFPNPIYRSIGPSASGVSLNNSFGRMYMEHDSYNHELLEPAIAMPNMSLTRTLSMKSSNSNRTALSSRIGGPNNGDEIAPDTSPPSRLAEANFSCSFTGTKHSFDQVYAVQADCPYPGMSDQELLGPNGLNLKILASYGLPYGYESELNKKVHLKEAFLKGLRTKEFCYTWTPDNGPELCEDGALGFGVLIPLGDSFTRSRDHGIVYAMFKKAKFDANANLLSETTDLYGLRCAARSMTVLLLNGEMKNADDQFITKSEAPREGTPTIIGATEMGRIYYSRRSTSGYSRNSSF</sequence>
<evidence type="ECO:0000256" key="1">
    <source>
        <dbReference type="SAM" id="MobiDB-lite"/>
    </source>
</evidence>
<dbReference type="PANTHER" id="PTHR43102">
    <property type="entry name" value="SLR1143 PROTEIN"/>
    <property type="match status" value="1"/>
</dbReference>
<reference evidence="3 4" key="1">
    <citation type="submission" date="2019-06" db="EMBL/GenBank/DDBJ databases">
        <title>Genome Sequence of the Brown Rot Fungal Pathogen Monilinia fructicola.</title>
        <authorList>
            <person name="De Miccolis Angelini R.M."/>
            <person name="Landi L."/>
            <person name="Abate D."/>
            <person name="Pollastro S."/>
            <person name="Romanazzi G."/>
            <person name="Faretra F."/>
        </authorList>
    </citation>
    <scope>NUCLEOTIDE SEQUENCE [LARGE SCALE GENOMIC DNA]</scope>
    <source>
        <strain evidence="3 4">Mfrc123</strain>
    </source>
</reference>
<dbReference type="Gene3D" id="3.30.450.40">
    <property type="match status" value="1"/>
</dbReference>
<dbReference type="AlphaFoldDB" id="A0A5M9JBN2"/>
<feature type="region of interest" description="Disordered" evidence="1">
    <location>
        <begin position="779"/>
        <end position="806"/>
    </location>
</feature>
<feature type="compositionally biased region" description="Polar residues" evidence="1">
    <location>
        <begin position="296"/>
        <end position="310"/>
    </location>
</feature>
<dbReference type="Pfam" id="PF01590">
    <property type="entry name" value="GAF"/>
    <property type="match status" value="1"/>
</dbReference>
<dbReference type="InterPro" id="IPR003018">
    <property type="entry name" value="GAF"/>
</dbReference>
<feature type="region of interest" description="Disordered" evidence="1">
    <location>
        <begin position="573"/>
        <end position="594"/>
    </location>
</feature>
<comment type="caution">
    <text evidence="3">The sequence shown here is derived from an EMBL/GenBank/DDBJ whole genome shotgun (WGS) entry which is preliminary data.</text>
</comment>
<accession>A0A5M9JBN2</accession>
<evidence type="ECO:0000313" key="3">
    <source>
        <dbReference type="EMBL" id="KAA8564685.1"/>
    </source>
</evidence>
<feature type="domain" description="GAF" evidence="2">
    <location>
        <begin position="426"/>
        <end position="546"/>
    </location>
</feature>
<dbReference type="InterPro" id="IPR029016">
    <property type="entry name" value="GAF-like_dom_sf"/>
</dbReference>
<feature type="region of interest" description="Disordered" evidence="1">
    <location>
        <begin position="646"/>
        <end position="685"/>
    </location>
</feature>
<feature type="region of interest" description="Disordered" evidence="1">
    <location>
        <begin position="120"/>
        <end position="145"/>
    </location>
</feature>
<dbReference type="PANTHER" id="PTHR43102:SF2">
    <property type="entry name" value="GAF DOMAIN-CONTAINING PROTEIN"/>
    <property type="match status" value="1"/>
</dbReference>
<proteinExistence type="predicted"/>
<protein>
    <recommendedName>
        <fullName evidence="2">GAF domain-containing protein</fullName>
    </recommendedName>
</protein>
<organism evidence="3 4">
    <name type="scientific">Monilinia fructicola</name>
    <name type="common">Brown rot fungus</name>
    <name type="synonym">Ciboria fructicola</name>
    <dbReference type="NCBI Taxonomy" id="38448"/>
    <lineage>
        <taxon>Eukaryota</taxon>
        <taxon>Fungi</taxon>
        <taxon>Dikarya</taxon>
        <taxon>Ascomycota</taxon>
        <taxon>Pezizomycotina</taxon>
        <taxon>Leotiomycetes</taxon>
        <taxon>Helotiales</taxon>
        <taxon>Sclerotiniaceae</taxon>
        <taxon>Monilinia</taxon>
    </lineage>
</organism>
<feature type="compositionally biased region" description="Low complexity" evidence="1">
    <location>
        <begin position="126"/>
        <end position="145"/>
    </location>
</feature>